<dbReference type="InterPro" id="IPR035248">
    <property type="entry name" value="PRMT5_C"/>
</dbReference>
<dbReference type="Gene3D" id="3.20.20.150">
    <property type="entry name" value="Divalent-metal-dependent TIM barrel enzymes"/>
    <property type="match status" value="1"/>
</dbReference>
<proteinExistence type="inferred from homology"/>
<feature type="domain" description="PRMT5 arginine-N-methyltransferase" evidence="5">
    <location>
        <begin position="296"/>
        <end position="459"/>
    </location>
</feature>
<dbReference type="Gene3D" id="3.40.50.150">
    <property type="entry name" value="Vaccinia Virus protein VP39"/>
    <property type="match status" value="1"/>
</dbReference>
<dbReference type="InterPro" id="IPR025799">
    <property type="entry name" value="Arg_MeTrfase"/>
</dbReference>
<comment type="caution">
    <text evidence="8">The sequence shown here is derived from an EMBL/GenBank/DDBJ whole genome shotgun (WGS) entry which is preliminary data.</text>
</comment>
<dbReference type="Gene3D" id="2.70.160.11">
    <property type="entry name" value="Hnrnp arginine n-methyltransferase1"/>
    <property type="match status" value="1"/>
</dbReference>
<dbReference type="CDD" id="cd02440">
    <property type="entry name" value="AdoMet_MTases"/>
    <property type="match status" value="1"/>
</dbReference>
<dbReference type="SUPFAM" id="SSF53335">
    <property type="entry name" value="S-adenosyl-L-methionine-dependent methyltransferases"/>
    <property type="match status" value="1"/>
</dbReference>
<evidence type="ECO:0000256" key="3">
    <source>
        <dbReference type="ARBA" id="ARBA00022691"/>
    </source>
</evidence>
<dbReference type="PANTHER" id="PTHR10738:SF0">
    <property type="entry name" value="PROTEIN ARGININE N-METHYLTRANSFERASE 5"/>
    <property type="match status" value="1"/>
</dbReference>
<evidence type="ECO:0000259" key="5">
    <source>
        <dbReference type="Pfam" id="PF05185"/>
    </source>
</evidence>
<accession>A0ABN8D8F6</accession>
<evidence type="ECO:0000313" key="8">
    <source>
        <dbReference type="EMBL" id="CAH0521320.1"/>
    </source>
</evidence>
<evidence type="ECO:0000256" key="1">
    <source>
        <dbReference type="ARBA" id="ARBA00022603"/>
    </source>
</evidence>
<evidence type="ECO:0000313" key="9">
    <source>
        <dbReference type="Proteomes" id="UP001158986"/>
    </source>
</evidence>
<dbReference type="PANTHER" id="PTHR10738">
    <property type="entry name" value="PROTEIN ARGININE N-METHYLTRANSFERASE 5"/>
    <property type="match status" value="1"/>
</dbReference>
<keyword evidence="1 4" id="KW-0489">Methyltransferase</keyword>
<gene>
    <name evidence="8" type="ORF">PBS001_LOCUS7778</name>
</gene>
<keyword evidence="9" id="KW-1185">Reference proteome</keyword>
<dbReference type="PROSITE" id="PS51678">
    <property type="entry name" value="SAM_MT_PRMT"/>
    <property type="match status" value="1"/>
</dbReference>
<dbReference type="InterPro" id="IPR029063">
    <property type="entry name" value="SAM-dependent_MTases_sf"/>
</dbReference>
<evidence type="ECO:0000259" key="7">
    <source>
        <dbReference type="Pfam" id="PF17286"/>
    </source>
</evidence>
<comment type="similarity">
    <text evidence="4">Belongs to the class I-like SAM-binding methyltransferase superfamily.</text>
</comment>
<dbReference type="Proteomes" id="UP001158986">
    <property type="component" value="Unassembled WGS sequence"/>
</dbReference>
<keyword evidence="3 4" id="KW-0949">S-adenosyl-L-methionine</keyword>
<dbReference type="Pfam" id="PF17285">
    <property type="entry name" value="PRMT5_TIM"/>
    <property type="match status" value="1"/>
</dbReference>
<dbReference type="EMBL" id="CAKLCB010000377">
    <property type="protein sequence ID" value="CAH0521320.1"/>
    <property type="molecule type" value="Genomic_DNA"/>
</dbReference>
<dbReference type="InterPro" id="IPR007857">
    <property type="entry name" value="Arg_MeTrfase_PRMT5"/>
</dbReference>
<evidence type="ECO:0000256" key="4">
    <source>
        <dbReference type="PIRNR" id="PIRNR015894"/>
    </source>
</evidence>
<organism evidence="8 9">
    <name type="scientific">Peronospora belbahrii</name>
    <dbReference type="NCBI Taxonomy" id="622444"/>
    <lineage>
        <taxon>Eukaryota</taxon>
        <taxon>Sar</taxon>
        <taxon>Stramenopiles</taxon>
        <taxon>Oomycota</taxon>
        <taxon>Peronosporomycetes</taxon>
        <taxon>Peronosporales</taxon>
        <taxon>Peronosporaceae</taxon>
        <taxon>Peronospora</taxon>
    </lineage>
</organism>
<evidence type="ECO:0000259" key="6">
    <source>
        <dbReference type="Pfam" id="PF17285"/>
    </source>
</evidence>
<reference evidence="8 9" key="1">
    <citation type="submission" date="2021-11" db="EMBL/GenBank/DDBJ databases">
        <authorList>
            <person name="Islam A."/>
            <person name="Islam S."/>
            <person name="Flora M.S."/>
            <person name="Rahman M."/>
            <person name="Ziaur R.M."/>
            <person name="Epstein J.H."/>
            <person name="Hassan M."/>
            <person name="Klassen M."/>
            <person name="Woodard K."/>
            <person name="Webb A."/>
            <person name="Webby R.J."/>
            <person name="El Zowalaty M.E."/>
        </authorList>
    </citation>
    <scope>NUCLEOTIDE SEQUENCE [LARGE SCALE GENOMIC DNA]</scope>
    <source>
        <strain evidence="8">Pbs1</strain>
    </source>
</reference>
<name>A0ABN8D8F6_9STRA</name>
<dbReference type="Pfam" id="PF05185">
    <property type="entry name" value="PRMT5"/>
    <property type="match status" value="1"/>
</dbReference>
<evidence type="ECO:0000256" key="2">
    <source>
        <dbReference type="ARBA" id="ARBA00022679"/>
    </source>
</evidence>
<protein>
    <recommendedName>
        <fullName evidence="4">Protein arginine N-methyltransferase</fullName>
    </recommendedName>
</protein>
<dbReference type="Pfam" id="PF17286">
    <property type="entry name" value="PRMT5_C"/>
    <property type="match status" value="1"/>
</dbReference>
<dbReference type="InterPro" id="IPR035075">
    <property type="entry name" value="PRMT5"/>
</dbReference>
<sequence length="630" mass="72251">MSRMFVGLETSFVHDLAATLDKINEDKMNGVAAPLFHPRFKRDDHELSDNRDGPQTRSDLVIDSRCWTTSVVGNISRWIDMDAATLDVRLSAEKAFKQEIFCASHFSVPAVMLPTPRHSHNSSNYARVLNQSLTQAQYLQFWVRIPLTARQQSNAKEPMEADPLEGLSAAAMMETDEKKDGDLTDPWEVWDSLRARCEYNPKVYVALEITADLPSNEEIQRWLGEPVKAAIIRTDVFLTNRKGYPALSQRHQALMAQLFQYKIQFYLSGRPRHHGKILPYVQYLHYLFSKLPSKDQKSQFEAPYLDCLQAPLQPLMDNLESQTYETFEQDAFKYDQYEKAITKVLAQTPKDKESVVIVAGAGRGPLVRCAIRAATGANRKIRIYAVEKNANAIITLRNLKISEKWDNVSIVASDMRSWRSNERADIMVSELLGSFGDNELSPECLYGAQDLLHENGVNIPREYRSFLTPVMSSKLWNEVKGYDTLKSFETPYVVRLHNFYALAPTQSCFQFTHPKFNTRIDNRRQVELRFTAAESAVVHGLAGYFDAVLYDDATLSIEPETHSDGMFSWFPLYFPLRQSLRVQKGEELVVHFWRQESNNRVWYEWSVSSGDGRHHVPIHNPNGRSYWIGL</sequence>
<keyword evidence="2 4" id="KW-0808">Transferase</keyword>
<feature type="domain" description="PRMT5 oligomerisation" evidence="7">
    <location>
        <begin position="462"/>
        <end position="628"/>
    </location>
</feature>
<dbReference type="PIRSF" id="PIRSF015894">
    <property type="entry name" value="Skb1_MeTrfase"/>
    <property type="match status" value="1"/>
</dbReference>
<dbReference type="InterPro" id="IPR035247">
    <property type="entry name" value="PRMT5_TIM"/>
</dbReference>
<feature type="domain" description="PRMT5 TIM barrel" evidence="6">
    <location>
        <begin position="29"/>
        <end position="290"/>
    </location>
</feature>